<keyword evidence="2" id="KW-1185">Reference proteome</keyword>
<organism evidence="1 2">
    <name type="scientific">Meloidogyne enterolobii</name>
    <name type="common">Root-knot nematode worm</name>
    <name type="synonym">Meloidogyne mayaguensis</name>
    <dbReference type="NCBI Taxonomy" id="390850"/>
    <lineage>
        <taxon>Eukaryota</taxon>
        <taxon>Metazoa</taxon>
        <taxon>Ecdysozoa</taxon>
        <taxon>Nematoda</taxon>
        <taxon>Chromadorea</taxon>
        <taxon>Rhabditida</taxon>
        <taxon>Tylenchina</taxon>
        <taxon>Tylenchomorpha</taxon>
        <taxon>Tylenchoidea</taxon>
        <taxon>Meloidogynidae</taxon>
        <taxon>Meloidogyninae</taxon>
        <taxon>Meloidogyne</taxon>
    </lineage>
</organism>
<dbReference type="EMBL" id="CAVMJV010000139">
    <property type="protein sequence ID" value="CAK5111442.1"/>
    <property type="molecule type" value="Genomic_DNA"/>
</dbReference>
<proteinExistence type="predicted"/>
<evidence type="ECO:0000313" key="2">
    <source>
        <dbReference type="Proteomes" id="UP001497535"/>
    </source>
</evidence>
<comment type="caution">
    <text evidence="1">The sequence shown here is derived from an EMBL/GenBank/DDBJ whole genome shotgun (WGS) entry which is preliminary data.</text>
</comment>
<evidence type="ECO:0000313" key="1">
    <source>
        <dbReference type="EMBL" id="CAK5111442.1"/>
    </source>
</evidence>
<sequence length="101" mass="11804">MFADYDYTPPVPIALGKIRAKRFLLIKIFVKINFHLFIQIVLVIVVLIVGCLFLCCMLGVFWYLYSKRNERTESSNVQYYPYYVPPATRIGKDGELGTQFR</sequence>
<name>A0ACB1B182_MELEN</name>
<dbReference type="Proteomes" id="UP001497535">
    <property type="component" value="Unassembled WGS sequence"/>
</dbReference>
<protein>
    <submittedName>
        <fullName evidence="1">Uncharacterized protein</fullName>
    </submittedName>
</protein>
<gene>
    <name evidence="1" type="ORF">MENTE1834_LOCUS44666</name>
</gene>
<accession>A0ACB1B182</accession>
<reference evidence="1" key="1">
    <citation type="submission" date="2023-11" db="EMBL/GenBank/DDBJ databases">
        <authorList>
            <person name="Poullet M."/>
        </authorList>
    </citation>
    <scope>NUCLEOTIDE SEQUENCE</scope>
    <source>
        <strain evidence="1">E1834</strain>
    </source>
</reference>